<feature type="signal peptide" evidence="2">
    <location>
        <begin position="1"/>
        <end position="30"/>
    </location>
</feature>
<name>A0A5B7CUI3_PORTR</name>
<sequence length="92" mass="10584">MYIKAECAAQRYVFVFVACAVLTLTQRQLANEVCCADPHVLRQCVHRPRPDPRPLSTGSCERERRDESPICMKHSATVRPPTLIRRHLPRVM</sequence>
<evidence type="ECO:0000313" key="3">
    <source>
        <dbReference type="EMBL" id="MPC13422.1"/>
    </source>
</evidence>
<organism evidence="3 4">
    <name type="scientific">Portunus trituberculatus</name>
    <name type="common">Swimming crab</name>
    <name type="synonym">Neptunus trituberculatus</name>
    <dbReference type="NCBI Taxonomy" id="210409"/>
    <lineage>
        <taxon>Eukaryota</taxon>
        <taxon>Metazoa</taxon>
        <taxon>Ecdysozoa</taxon>
        <taxon>Arthropoda</taxon>
        <taxon>Crustacea</taxon>
        <taxon>Multicrustacea</taxon>
        <taxon>Malacostraca</taxon>
        <taxon>Eumalacostraca</taxon>
        <taxon>Eucarida</taxon>
        <taxon>Decapoda</taxon>
        <taxon>Pleocyemata</taxon>
        <taxon>Brachyura</taxon>
        <taxon>Eubrachyura</taxon>
        <taxon>Portunoidea</taxon>
        <taxon>Portunidae</taxon>
        <taxon>Portuninae</taxon>
        <taxon>Portunus</taxon>
    </lineage>
</organism>
<evidence type="ECO:0000313" key="4">
    <source>
        <dbReference type="Proteomes" id="UP000324222"/>
    </source>
</evidence>
<gene>
    <name evidence="3" type="ORF">E2C01_006156</name>
</gene>
<comment type="caution">
    <text evidence="3">The sequence shown here is derived from an EMBL/GenBank/DDBJ whole genome shotgun (WGS) entry which is preliminary data.</text>
</comment>
<reference evidence="3 4" key="1">
    <citation type="submission" date="2019-05" db="EMBL/GenBank/DDBJ databases">
        <title>Another draft genome of Portunus trituberculatus and its Hox gene families provides insights of decapod evolution.</title>
        <authorList>
            <person name="Jeong J.-H."/>
            <person name="Song I."/>
            <person name="Kim S."/>
            <person name="Choi T."/>
            <person name="Kim D."/>
            <person name="Ryu S."/>
            <person name="Kim W."/>
        </authorList>
    </citation>
    <scope>NUCLEOTIDE SEQUENCE [LARGE SCALE GENOMIC DNA]</scope>
    <source>
        <tissue evidence="3">Muscle</tissue>
    </source>
</reference>
<feature type="chain" id="PRO_5023033779" description="Secreted protein" evidence="2">
    <location>
        <begin position="31"/>
        <end position="92"/>
    </location>
</feature>
<dbReference type="AlphaFoldDB" id="A0A5B7CUI3"/>
<protein>
    <recommendedName>
        <fullName evidence="5">Secreted protein</fullName>
    </recommendedName>
</protein>
<dbReference type="EMBL" id="VSRR010000280">
    <property type="protein sequence ID" value="MPC13422.1"/>
    <property type="molecule type" value="Genomic_DNA"/>
</dbReference>
<keyword evidence="4" id="KW-1185">Reference proteome</keyword>
<feature type="region of interest" description="Disordered" evidence="1">
    <location>
        <begin position="47"/>
        <end position="66"/>
    </location>
</feature>
<keyword evidence="2" id="KW-0732">Signal</keyword>
<accession>A0A5B7CUI3</accession>
<evidence type="ECO:0000256" key="2">
    <source>
        <dbReference type="SAM" id="SignalP"/>
    </source>
</evidence>
<evidence type="ECO:0008006" key="5">
    <source>
        <dbReference type="Google" id="ProtNLM"/>
    </source>
</evidence>
<dbReference type="Proteomes" id="UP000324222">
    <property type="component" value="Unassembled WGS sequence"/>
</dbReference>
<proteinExistence type="predicted"/>
<evidence type="ECO:0000256" key="1">
    <source>
        <dbReference type="SAM" id="MobiDB-lite"/>
    </source>
</evidence>